<dbReference type="GO" id="GO:0004573">
    <property type="term" value="F:Glc3Man9GlcNAc2 oligosaccharide glucosidase activity"/>
    <property type="evidence" value="ECO:0007669"/>
    <property type="project" value="UniProtKB-UniRule"/>
</dbReference>
<comment type="catalytic activity">
    <reaction evidence="1">
        <text>N(4)-(alpha-D-Glc-(1-&gt;2)-alpha-D-Glc-(1-&gt;3)-alpha-D-Glc-(1-&gt;3)-alpha-D-Man-(1-&gt;2)-alpha-D-Man-(1-&gt;2)-alpha-D-Man-(1-&gt;3)-[alpha-D-Man-(1-&gt;2)-alpha-D-Man-(1-&gt;3)-[alpha-D-Man-(1-&gt;2)-alpha-D-Man-(1-&gt;6)]-alpha-D-Man-(1-&gt;6)]-beta-D-Man-(1-&gt;4)-beta-D-GlcNAc-(1-&gt;4)-beta-D-GlcNAc)-L-asparaginyl-[protein] + H2O = N(4)-(alpha-D-Glc-(1-&gt;3)-alpha-D-Glc-(1-&gt;3)-alpha-D-Man-(1-&gt;2)-alpha-D-Man-(1-&gt;2)-alpha-D-Man-(1-&gt;3)-[alpha-D-Man-(1-&gt;2)-alpha-D-Man-(1-&gt;3)-[alpha-D-Man-(1-&gt;2)-alpha-D-Man-(1-&gt;6)]-alpha-D-Man-(1-&gt;6)]-beta-D-Man-(1-&gt;4)-beta-D-GlcNAc-(1-&gt;4)-beta-D-GlcNAc)-L-asparaginyl-[protein] + beta-D-glucose</text>
        <dbReference type="Rhea" id="RHEA:55988"/>
        <dbReference type="Rhea" id="RHEA-COMP:12806"/>
        <dbReference type="Rhea" id="RHEA-COMP:14355"/>
        <dbReference type="ChEBI" id="CHEBI:15377"/>
        <dbReference type="ChEBI" id="CHEBI:15903"/>
        <dbReference type="ChEBI" id="CHEBI:59082"/>
        <dbReference type="ChEBI" id="CHEBI:132537"/>
        <dbReference type="EC" id="3.2.1.106"/>
    </reaction>
</comment>
<protein>
    <recommendedName>
        <fullName evidence="1">Mannosyl-oligosaccharide glucosidase</fullName>
        <ecNumber evidence="1">3.2.1.106</ecNumber>
    </recommendedName>
    <alternativeName>
        <fullName evidence="1">Glucosidase I</fullName>
    </alternativeName>
</protein>
<dbReference type="GO" id="GO:0006487">
    <property type="term" value="P:protein N-linked glycosylation"/>
    <property type="evidence" value="ECO:0007669"/>
    <property type="project" value="UniProtKB-UniRule"/>
</dbReference>
<comment type="pathway">
    <text evidence="1">Glycan metabolism; N-glycan degradation.</text>
</comment>
<dbReference type="InterPro" id="IPR012341">
    <property type="entry name" value="6hp_glycosidase-like_sf"/>
</dbReference>
<sequence>QSLLCFAPALWNGKDPILKERLFGLTNREGNHGEDVKESYHYLASTPTHSYARALYRYPQQVFPYEELRKQNKARGYGDPEFELEDTGLFDDGRYFSMEVEYAKASAEDTVIRLHLTNHGPESASLHVLAQWWFRNTWAWGKTFEHPVKRPEIQRLPDGQVVADCAGLGSYHLETELRSPSEGPTWLFTENETNTELLYGTAHPQNILHVKDAFHRCVVNGRIEAVNPEESGTKTAAWFRLDLEPGETQILRLRMRPPGSASTSTSSFQDECDSIVRERRREHDEFYSVVLAAQKDPEARRVAEQAYAGLLWSKQFYHYILEEWLKGDPSQPLPPPGHATHRNEDWHHFFAHDIFSMPDSWEYPWFAAWDLAFHMVPMADIDPDFAKQQLLLLLREWYLHPNGQLPAYEWNFNDVNPPVHAWSVWRVYKISGEPGRRDTEFLERAFQKLLMNFTWWVNRKDPQGNHIFSGGFLGLDNIGVFDRSKPLPGGGQLEQADATAWMASYCLNMLSMAMELAQTRPAYEDIASKFFEHFVAISDAILEMGENGLWNEADGFYYDLLRIKDESTPMRIRSMVGLLPLCAVAVLDQEQ</sequence>
<comment type="caution">
    <text evidence="3">The sequence shown here is derived from an EMBL/GenBank/DDBJ whole genome shotgun (WGS) entry which is preliminary data.</text>
</comment>
<dbReference type="InterPro" id="IPR004888">
    <property type="entry name" value="Glycoside_hydrolase_63"/>
</dbReference>
<dbReference type="AlphaFoldDB" id="A0A9P8L0P6"/>
<dbReference type="GO" id="GO:0005789">
    <property type="term" value="C:endoplasmic reticulum membrane"/>
    <property type="evidence" value="ECO:0007669"/>
    <property type="project" value="UniProtKB-SubCell"/>
</dbReference>
<evidence type="ECO:0000313" key="4">
    <source>
        <dbReference type="Proteomes" id="UP000698800"/>
    </source>
</evidence>
<organism evidence="3 4">
    <name type="scientific">Glutinoglossum americanum</name>
    <dbReference type="NCBI Taxonomy" id="1670608"/>
    <lineage>
        <taxon>Eukaryota</taxon>
        <taxon>Fungi</taxon>
        <taxon>Dikarya</taxon>
        <taxon>Ascomycota</taxon>
        <taxon>Pezizomycotina</taxon>
        <taxon>Geoglossomycetes</taxon>
        <taxon>Geoglossales</taxon>
        <taxon>Geoglossaceae</taxon>
        <taxon>Glutinoglossum</taxon>
    </lineage>
</organism>
<dbReference type="InterPro" id="IPR054491">
    <property type="entry name" value="MGH1-like_GH"/>
</dbReference>
<dbReference type="PANTHER" id="PTHR10412">
    <property type="entry name" value="MANNOSYL-OLIGOSACCHARIDE GLUCOSIDASE"/>
    <property type="match status" value="1"/>
</dbReference>
<keyword evidence="1" id="KW-0325">Glycoprotein</keyword>
<evidence type="ECO:0000256" key="1">
    <source>
        <dbReference type="RuleBase" id="RU369107"/>
    </source>
</evidence>
<dbReference type="OrthoDB" id="14419at2759"/>
<reference evidence="3" key="1">
    <citation type="submission" date="2021-03" db="EMBL/GenBank/DDBJ databases">
        <title>Comparative genomics and phylogenomic investigation of the class Geoglossomycetes provide insights into ecological specialization and systematics.</title>
        <authorList>
            <person name="Melie T."/>
            <person name="Pirro S."/>
            <person name="Miller A.N."/>
            <person name="Quandt A."/>
        </authorList>
    </citation>
    <scope>NUCLEOTIDE SEQUENCE</scope>
    <source>
        <strain evidence="3">GBOQ0MN5Z8</strain>
    </source>
</reference>
<proteinExistence type="inferred from homology"/>
<accession>A0A9P8L0P6</accession>
<dbReference type="Pfam" id="PF22422">
    <property type="entry name" value="MGH1-like_GH"/>
    <property type="match status" value="1"/>
</dbReference>
<dbReference type="GO" id="GO:0009311">
    <property type="term" value="P:oligosaccharide metabolic process"/>
    <property type="evidence" value="ECO:0007669"/>
    <property type="project" value="UniProtKB-UniRule"/>
</dbReference>
<comment type="function">
    <text evidence="1">Cleaves the distal alpha 1,2-linked glucose residue from the Glc(3)Man(9)GlcNAc(2) oligosaccharide precursor.</text>
</comment>
<feature type="non-terminal residue" evidence="3">
    <location>
        <position position="1"/>
    </location>
</feature>
<dbReference type="EMBL" id="JAGHQL010000415">
    <property type="protein sequence ID" value="KAH0533616.1"/>
    <property type="molecule type" value="Genomic_DNA"/>
</dbReference>
<dbReference type="PANTHER" id="PTHR10412:SF10">
    <property type="entry name" value="GLYCOSYL HYDROLASE FAMILY 63 C-TERMINAL DOMAIN-CONTAINING PROTEIN"/>
    <property type="match status" value="1"/>
</dbReference>
<gene>
    <name evidence="3" type="ORF">FGG08_007631</name>
</gene>
<dbReference type="Gene3D" id="1.50.10.10">
    <property type="match status" value="1"/>
</dbReference>
<evidence type="ECO:0000259" key="2">
    <source>
        <dbReference type="Pfam" id="PF22422"/>
    </source>
</evidence>
<keyword evidence="4" id="KW-1185">Reference proteome</keyword>
<dbReference type="EC" id="3.2.1.106" evidence="1"/>
<keyword evidence="1" id="KW-0326">Glycosidase</keyword>
<feature type="non-terminal residue" evidence="3">
    <location>
        <position position="591"/>
    </location>
</feature>
<feature type="domain" description="Mannosylglycerate hydrolase MGH1-like glycoside hydrolase" evidence="2">
    <location>
        <begin position="363"/>
        <end position="584"/>
    </location>
</feature>
<keyword evidence="1" id="KW-0256">Endoplasmic reticulum</keyword>
<comment type="similarity">
    <text evidence="1">Belongs to the glycosyl hydrolase 63 family.</text>
</comment>
<dbReference type="Proteomes" id="UP000698800">
    <property type="component" value="Unassembled WGS sequence"/>
</dbReference>
<dbReference type="SUPFAM" id="SSF48208">
    <property type="entry name" value="Six-hairpin glycosidases"/>
    <property type="match status" value="1"/>
</dbReference>
<dbReference type="InterPro" id="IPR008928">
    <property type="entry name" value="6-hairpin_glycosidase_sf"/>
</dbReference>
<evidence type="ECO:0000313" key="3">
    <source>
        <dbReference type="EMBL" id="KAH0533616.1"/>
    </source>
</evidence>
<keyword evidence="1" id="KW-0378">Hydrolase</keyword>
<comment type="subcellular location">
    <subcellularLocation>
        <location evidence="1">Endoplasmic reticulum membrane</location>
        <topology evidence="1">Single-pass type II membrane protein</topology>
    </subcellularLocation>
</comment>
<name>A0A9P8L0P6_9PEZI</name>